<evidence type="ECO:0000256" key="1">
    <source>
        <dbReference type="SAM" id="Phobius"/>
    </source>
</evidence>
<comment type="caution">
    <text evidence="2">The sequence shown here is derived from an EMBL/GenBank/DDBJ whole genome shotgun (WGS) entry which is preliminary data.</text>
</comment>
<reference evidence="2" key="2">
    <citation type="journal article" date="2022" name="Sci. Total Environ.">
        <title>Prevalence, transmission, and molecular epidemiology of tet(X)-positive bacteria among humans, animals, and environmental niches in China: An epidemiological, and genomic-based study.</title>
        <authorList>
            <person name="Dong N."/>
            <person name="Zeng Y."/>
            <person name="Cai C."/>
            <person name="Sun C."/>
            <person name="Lu J."/>
            <person name="Liu C."/>
            <person name="Zhou H."/>
            <person name="Sun Q."/>
            <person name="Shu L."/>
            <person name="Wang H."/>
            <person name="Wang Y."/>
            <person name="Wang S."/>
            <person name="Wu C."/>
            <person name="Chan E.W."/>
            <person name="Chen G."/>
            <person name="Shen Z."/>
            <person name="Chen S."/>
            <person name="Zhang R."/>
        </authorList>
    </citation>
    <scope>NUCLEOTIDE SEQUENCE</scope>
    <source>
        <strain evidence="2">R1692</strain>
    </source>
</reference>
<protein>
    <submittedName>
        <fullName evidence="2">Uncharacterized protein</fullName>
    </submittedName>
</protein>
<keyword evidence="1" id="KW-0472">Membrane</keyword>
<feature type="transmembrane region" description="Helical" evidence="1">
    <location>
        <begin position="72"/>
        <end position="90"/>
    </location>
</feature>
<dbReference type="RefSeq" id="WP_260042762.1">
    <property type="nucleotide sequence ID" value="NZ_JALXNB010000030.1"/>
</dbReference>
<dbReference type="EMBL" id="JACAGK010000016">
    <property type="protein sequence ID" value="MDM1048083.1"/>
    <property type="molecule type" value="Genomic_DNA"/>
</dbReference>
<evidence type="ECO:0000313" key="3">
    <source>
        <dbReference type="Proteomes" id="UP001170954"/>
    </source>
</evidence>
<accession>A0ABT7NMD6</accession>
<evidence type="ECO:0000313" key="2">
    <source>
        <dbReference type="EMBL" id="MDM1048083.1"/>
    </source>
</evidence>
<proteinExistence type="predicted"/>
<reference evidence="2" key="1">
    <citation type="submission" date="2020-06" db="EMBL/GenBank/DDBJ databases">
        <authorList>
            <person name="Dong N."/>
        </authorList>
    </citation>
    <scope>NUCLEOTIDE SEQUENCE</scope>
    <source>
        <strain evidence="2">R1692</strain>
    </source>
</reference>
<dbReference type="Proteomes" id="UP001170954">
    <property type="component" value="Unassembled WGS sequence"/>
</dbReference>
<keyword evidence="3" id="KW-1185">Reference proteome</keyword>
<keyword evidence="1" id="KW-0812">Transmembrane</keyword>
<feature type="transmembrane region" description="Helical" evidence="1">
    <location>
        <begin position="45"/>
        <end position="65"/>
    </location>
</feature>
<sequence length="93" mass="10742">MKDYKLVLAYGSFLLNVAYFGYWIYCSSMHETMVDAVAAFEKVPIFGHFYWDVIFFIATILAIIVFARRKGILSKAALILQILFASGYLWTHM</sequence>
<feature type="transmembrane region" description="Helical" evidence="1">
    <location>
        <begin position="7"/>
        <end position="25"/>
    </location>
</feature>
<keyword evidence="1" id="KW-1133">Transmembrane helix</keyword>
<name>A0ABT7NMD6_9SPHI</name>
<organism evidence="2 3">
    <name type="scientific">Sphingobacterium hotanense</name>
    <dbReference type="NCBI Taxonomy" id="649196"/>
    <lineage>
        <taxon>Bacteria</taxon>
        <taxon>Pseudomonadati</taxon>
        <taxon>Bacteroidota</taxon>
        <taxon>Sphingobacteriia</taxon>
        <taxon>Sphingobacteriales</taxon>
        <taxon>Sphingobacteriaceae</taxon>
        <taxon>Sphingobacterium</taxon>
    </lineage>
</organism>
<gene>
    <name evidence="2" type="ORF">HX018_07520</name>
</gene>